<evidence type="ECO:0000313" key="4">
    <source>
        <dbReference type="Proteomes" id="UP000199533"/>
    </source>
</evidence>
<evidence type="ECO:0000256" key="2">
    <source>
        <dbReference type="SAM" id="Phobius"/>
    </source>
</evidence>
<accession>A0A1I3ZSE6</accession>
<organism evidence="3 4">
    <name type="scientific">Nitrosomonas aestuarii</name>
    <dbReference type="NCBI Taxonomy" id="52441"/>
    <lineage>
        <taxon>Bacteria</taxon>
        <taxon>Pseudomonadati</taxon>
        <taxon>Pseudomonadota</taxon>
        <taxon>Betaproteobacteria</taxon>
        <taxon>Nitrosomonadales</taxon>
        <taxon>Nitrosomonadaceae</taxon>
        <taxon>Nitrosomonas</taxon>
    </lineage>
</organism>
<feature type="coiled-coil region" evidence="1">
    <location>
        <begin position="110"/>
        <end position="137"/>
    </location>
</feature>
<protein>
    <recommendedName>
        <fullName evidence="5">SMODS and SLOG-associating 2TM effector domain-containing protein</fullName>
    </recommendedName>
</protein>
<feature type="transmembrane region" description="Helical" evidence="2">
    <location>
        <begin position="65"/>
        <end position="82"/>
    </location>
</feature>
<keyword evidence="4" id="KW-1185">Reference proteome</keyword>
<feature type="transmembrane region" description="Helical" evidence="2">
    <location>
        <begin position="35"/>
        <end position="53"/>
    </location>
</feature>
<keyword evidence="1" id="KW-0175">Coiled coil</keyword>
<evidence type="ECO:0000313" key="3">
    <source>
        <dbReference type="EMBL" id="SFK47084.1"/>
    </source>
</evidence>
<keyword evidence="2" id="KW-0812">Transmembrane</keyword>
<reference evidence="4" key="1">
    <citation type="submission" date="2016-10" db="EMBL/GenBank/DDBJ databases">
        <authorList>
            <person name="Varghese N."/>
            <person name="Submissions S."/>
        </authorList>
    </citation>
    <scope>NUCLEOTIDE SEQUENCE [LARGE SCALE GENOMIC DNA]</scope>
    <source>
        <strain evidence="4">Nm69</strain>
    </source>
</reference>
<proteinExistence type="predicted"/>
<name>A0A1I3ZSE6_9PROT</name>
<dbReference type="Proteomes" id="UP000199533">
    <property type="component" value="Unassembled WGS sequence"/>
</dbReference>
<keyword evidence="2" id="KW-0472">Membrane</keyword>
<dbReference type="AlphaFoldDB" id="A0A1I3ZSE6"/>
<gene>
    <name evidence="3" type="ORF">SAMN05216302_100744</name>
</gene>
<dbReference type="EMBL" id="FOSP01000007">
    <property type="protein sequence ID" value="SFK47084.1"/>
    <property type="molecule type" value="Genomic_DNA"/>
</dbReference>
<sequence>MSQSIQEIAANRQAECKQKALYFDSRLRFFSKTNLITVIVPSLLGVIAGSALFTSENSSWLDIKIFSWLGIGTLAAALLTAIHKGLDCDAHQAECRRLVQAYRGLETRYRTIAETSMEDASDKLAELEEKLAILKESQLATVNPQWIKDNARDA</sequence>
<keyword evidence="2" id="KW-1133">Transmembrane helix</keyword>
<dbReference type="RefSeq" id="WP_090698130.1">
    <property type="nucleotide sequence ID" value="NZ_FOSP01000007.1"/>
</dbReference>
<dbReference type="STRING" id="52441.SAMN05216302_100744"/>
<evidence type="ECO:0000256" key="1">
    <source>
        <dbReference type="SAM" id="Coils"/>
    </source>
</evidence>
<evidence type="ECO:0008006" key="5">
    <source>
        <dbReference type="Google" id="ProtNLM"/>
    </source>
</evidence>
<dbReference type="OrthoDB" id="9135379at2"/>